<evidence type="ECO:0000256" key="2">
    <source>
        <dbReference type="ARBA" id="ARBA00023125"/>
    </source>
</evidence>
<dbReference type="EMBL" id="HE964772">
    <property type="protein sequence ID" value="CCJ37364.1"/>
    <property type="molecule type" value="Genomic_DNA"/>
</dbReference>
<keyword evidence="3" id="KW-0804">Transcription</keyword>
<dbReference type="PANTHER" id="PTHR33204">
    <property type="entry name" value="TRANSCRIPTIONAL REGULATOR, MARR FAMILY"/>
    <property type="match status" value="1"/>
</dbReference>
<gene>
    <name evidence="5" type="ordered locus">BN140_2441</name>
</gene>
<dbReference type="Pfam" id="PF01638">
    <property type="entry name" value="HxlR"/>
    <property type="match status" value="1"/>
</dbReference>
<dbReference type="InterPro" id="IPR036390">
    <property type="entry name" value="WH_DNA-bd_sf"/>
</dbReference>
<dbReference type="PANTHER" id="PTHR33204:SF18">
    <property type="entry name" value="TRANSCRIPTIONAL REGULATORY PROTEIN"/>
    <property type="match status" value="1"/>
</dbReference>
<organism evidence="5 6">
    <name type="scientific">Methanoculleus bourgensis (strain ATCC 43281 / DSM 3045 / OCM 15 / MS2)</name>
    <name type="common">Methanogenium bourgense</name>
    <dbReference type="NCBI Taxonomy" id="1201294"/>
    <lineage>
        <taxon>Archaea</taxon>
        <taxon>Methanobacteriati</taxon>
        <taxon>Methanobacteriota</taxon>
        <taxon>Stenosarchaea group</taxon>
        <taxon>Methanomicrobia</taxon>
        <taxon>Methanomicrobiales</taxon>
        <taxon>Methanomicrobiaceae</taxon>
        <taxon>Methanoculleus</taxon>
    </lineage>
</organism>
<dbReference type="PROSITE" id="PS51118">
    <property type="entry name" value="HTH_HXLR"/>
    <property type="match status" value="1"/>
</dbReference>
<dbReference type="Gene3D" id="1.10.10.10">
    <property type="entry name" value="Winged helix-like DNA-binding domain superfamily/Winged helix DNA-binding domain"/>
    <property type="match status" value="1"/>
</dbReference>
<dbReference type="SUPFAM" id="SSF46785">
    <property type="entry name" value="Winged helix' DNA-binding domain"/>
    <property type="match status" value="1"/>
</dbReference>
<dbReference type="HOGENOM" id="CLU_111585_5_2_2"/>
<dbReference type="PATRIC" id="fig|1201294.9.peg.2724"/>
<sequence>MEKDSDRICLCPLEGIITTIAKKWAILIISILGHHERLRFNDIMEILGGISPKSLTDTLKELQREGLIQREAFPEIPPRVEYSLTEDGRQLCEAIVPLVRWAEKRDNLPAKTCHATCGFSEGCPSRREGR</sequence>
<keyword evidence="1" id="KW-0805">Transcription regulation</keyword>
<name>I7LNS7_METBM</name>
<evidence type="ECO:0000313" key="6">
    <source>
        <dbReference type="Proteomes" id="UP000009007"/>
    </source>
</evidence>
<dbReference type="BioCyc" id="MBOU1201294:BN140_RS12110-MONOMER"/>
<evidence type="ECO:0000256" key="1">
    <source>
        <dbReference type="ARBA" id="ARBA00023015"/>
    </source>
</evidence>
<dbReference type="GeneID" id="13354812"/>
<evidence type="ECO:0000256" key="3">
    <source>
        <dbReference type="ARBA" id="ARBA00023163"/>
    </source>
</evidence>
<evidence type="ECO:0000259" key="4">
    <source>
        <dbReference type="PROSITE" id="PS51118"/>
    </source>
</evidence>
<proteinExistence type="predicted"/>
<protein>
    <submittedName>
        <fullName evidence="5">Transcriptional regulator, HxlR family</fullName>
    </submittedName>
</protein>
<dbReference type="RefSeq" id="WP_014868335.1">
    <property type="nucleotide sequence ID" value="NC_018227.2"/>
</dbReference>
<accession>I7LNS7</accession>
<dbReference type="GO" id="GO:0003677">
    <property type="term" value="F:DNA binding"/>
    <property type="evidence" value="ECO:0007669"/>
    <property type="project" value="UniProtKB-KW"/>
</dbReference>
<dbReference type="STRING" id="1201294.BN140_2441"/>
<dbReference type="Proteomes" id="UP000009007">
    <property type="component" value="Chromosome I"/>
</dbReference>
<reference evidence="6" key="1">
    <citation type="journal article" date="2012" name="J. Bacteriol.">
        <title>Complete genome sequence of the hydrogenotrophic, methanogenic archaeon Methanoculleus bourgensis strain MS2T, isolated from a sewage sludge digester.</title>
        <authorList>
            <person name="Maus I."/>
            <person name="Wibberg D."/>
            <person name="Stantscheff R."/>
            <person name="Eikmeyer F.G."/>
            <person name="Seffner A."/>
            <person name="Boelter J."/>
            <person name="Szczepanowski R."/>
            <person name="Blom J."/>
            <person name="Jaenicke S."/>
            <person name="Konig H."/>
            <person name="Puhler A."/>
            <person name="Schluter A."/>
        </authorList>
    </citation>
    <scope>NUCLEOTIDE SEQUENCE [LARGE SCALE GENOMIC DNA]</scope>
    <source>
        <strain evidence="6">ATCC 43281 / DSM 3045 / OCM 15 / MS2</strain>
    </source>
</reference>
<keyword evidence="2" id="KW-0238">DNA-binding</keyword>
<feature type="domain" description="HTH hxlR-type" evidence="4">
    <location>
        <begin position="11"/>
        <end position="110"/>
    </location>
</feature>
<keyword evidence="6" id="KW-1185">Reference proteome</keyword>
<dbReference type="InterPro" id="IPR002577">
    <property type="entry name" value="HTH_HxlR"/>
</dbReference>
<dbReference type="InterPro" id="IPR036388">
    <property type="entry name" value="WH-like_DNA-bd_sf"/>
</dbReference>
<dbReference type="AlphaFoldDB" id="I7LNS7"/>
<dbReference type="KEGG" id="mbg:BN140_2441"/>
<evidence type="ECO:0000313" key="5">
    <source>
        <dbReference type="EMBL" id="CCJ37364.1"/>
    </source>
</evidence>